<dbReference type="InterPro" id="IPR036869">
    <property type="entry name" value="J_dom_sf"/>
</dbReference>
<protein>
    <recommendedName>
        <fullName evidence="7">J domain-containing protein</fullName>
    </recommendedName>
</protein>
<sequence length="590" mass="66152">MAKSYAINYQALDWIGSSSPDHKFTSQDRIGWSPDRRRRSQTRPARIRSLRWPAPSFDLGRPRILLPSLSVSSRSQSSESRHILVRLIPDWTQRILPAMDGNREEAQRAFKIAQACQSSDAQKSLKFARKACALYWSPEAAALVRALETGEGPSTSASSANKDSGQASKAPDASSTSARPTTANNAENLRSRNTHSAQKTSSSQSSKPSLSYKPAQLELVKKIRKYKITQYYEILDLKRDCDDSQIKSAYRKLALALHPDKNSAPGADEAFKMVSKAFQILSDSEKRAAFDRHGADPDSRSSQAPSASPFGPGQTFFAQDDGIDPEQIFRMFFGGGLGGFDHPGMQFGTGPTVFQFGGGQTLFGRAGPRAWSQGLNHRRPRQHPNEPQVQTPSTWMTFIPIILFFLISLLQSFPSFFSTPPTPDPSISWQPNTQYPIQRVTHNLNINYFVNPIEFATHPIYNAYLKANPKLGFQPASSLNSLTKELSLEEKKQLIDILTTEAGSLLEKRTIDRQKLTLPSGFKKFEQSIEHTWIRKLQYDCQTQKEQKDNKKRNMMGFLGLRADWDAIRKLDAERIPSCDALKELGYIIE</sequence>
<keyword evidence="4" id="KW-1133">Transmembrane helix</keyword>
<dbReference type="FunFam" id="1.10.287.110:FF:000070">
    <property type="entry name" value="Endoplasmic reticulum protein, putative"/>
    <property type="match status" value="1"/>
</dbReference>
<dbReference type="InterPro" id="IPR018253">
    <property type="entry name" value="DnaJ_domain_CS"/>
</dbReference>
<feature type="domain" description="J" evidence="7">
    <location>
        <begin position="230"/>
        <end position="294"/>
    </location>
</feature>
<feature type="region of interest" description="Disordered" evidence="6">
    <location>
        <begin position="151"/>
        <end position="211"/>
    </location>
</feature>
<dbReference type="Pfam" id="PF09320">
    <property type="entry name" value="DUF1977"/>
    <property type="match status" value="1"/>
</dbReference>
<dbReference type="PRINTS" id="PR00625">
    <property type="entry name" value="JDOMAIN"/>
</dbReference>
<dbReference type="EMBL" id="AVOT02051712">
    <property type="protein sequence ID" value="MBW0546716.1"/>
    <property type="molecule type" value="Genomic_DNA"/>
</dbReference>
<dbReference type="GO" id="GO:0071218">
    <property type="term" value="P:cellular response to misfolded protein"/>
    <property type="evidence" value="ECO:0007669"/>
    <property type="project" value="TreeGrafter"/>
</dbReference>
<keyword evidence="3" id="KW-0256">Endoplasmic reticulum</keyword>
<feature type="compositionally biased region" description="Basic and acidic residues" evidence="6">
    <location>
        <begin position="288"/>
        <end position="299"/>
    </location>
</feature>
<dbReference type="InterPro" id="IPR015399">
    <property type="entry name" value="DUF1977_DnaJ-like"/>
</dbReference>
<feature type="compositionally biased region" description="Basic residues" evidence="6">
    <location>
        <begin position="36"/>
        <end position="45"/>
    </location>
</feature>
<keyword evidence="5" id="KW-0472">Membrane</keyword>
<organism evidence="8 9">
    <name type="scientific">Austropuccinia psidii MF-1</name>
    <dbReference type="NCBI Taxonomy" id="1389203"/>
    <lineage>
        <taxon>Eukaryota</taxon>
        <taxon>Fungi</taxon>
        <taxon>Dikarya</taxon>
        <taxon>Basidiomycota</taxon>
        <taxon>Pucciniomycotina</taxon>
        <taxon>Pucciniomycetes</taxon>
        <taxon>Pucciniales</taxon>
        <taxon>Sphaerophragmiaceae</taxon>
        <taxon>Austropuccinia</taxon>
    </lineage>
</organism>
<dbReference type="SMART" id="SM00271">
    <property type="entry name" value="DnaJ"/>
    <property type="match status" value="1"/>
</dbReference>
<comment type="caution">
    <text evidence="8">The sequence shown here is derived from an EMBL/GenBank/DDBJ whole genome shotgun (WGS) entry which is preliminary data.</text>
</comment>
<dbReference type="SUPFAM" id="SSF46565">
    <property type="entry name" value="Chaperone J-domain"/>
    <property type="match status" value="1"/>
</dbReference>
<feature type="region of interest" description="Disordered" evidence="6">
    <location>
        <begin position="288"/>
        <end position="317"/>
    </location>
</feature>
<evidence type="ECO:0000256" key="3">
    <source>
        <dbReference type="ARBA" id="ARBA00022824"/>
    </source>
</evidence>
<dbReference type="PANTHER" id="PTHR43908">
    <property type="entry name" value="AT29763P-RELATED"/>
    <property type="match status" value="1"/>
</dbReference>
<evidence type="ECO:0000313" key="8">
    <source>
        <dbReference type="EMBL" id="MBW0546716.1"/>
    </source>
</evidence>
<comment type="subcellular location">
    <subcellularLocation>
        <location evidence="1">Endoplasmic reticulum membrane</location>
        <topology evidence="1">Single-pass membrane protein</topology>
    </subcellularLocation>
</comment>
<dbReference type="GO" id="GO:0030544">
    <property type="term" value="F:Hsp70 protein binding"/>
    <property type="evidence" value="ECO:0007669"/>
    <property type="project" value="TreeGrafter"/>
</dbReference>
<dbReference type="GO" id="GO:0005789">
    <property type="term" value="C:endoplasmic reticulum membrane"/>
    <property type="evidence" value="ECO:0007669"/>
    <property type="project" value="UniProtKB-SubCell"/>
</dbReference>
<dbReference type="CDD" id="cd06257">
    <property type="entry name" value="DnaJ"/>
    <property type="match status" value="1"/>
</dbReference>
<evidence type="ECO:0000256" key="5">
    <source>
        <dbReference type="ARBA" id="ARBA00023136"/>
    </source>
</evidence>
<dbReference type="OrthoDB" id="1507364at2759"/>
<keyword evidence="2" id="KW-0812">Transmembrane</keyword>
<dbReference type="PANTHER" id="PTHR43908:SF3">
    <property type="entry name" value="AT29763P-RELATED"/>
    <property type="match status" value="1"/>
</dbReference>
<accession>A0A9Q3IKN5</accession>
<reference evidence="8" key="1">
    <citation type="submission" date="2021-03" db="EMBL/GenBank/DDBJ databases">
        <title>Draft genome sequence of rust myrtle Austropuccinia psidii MF-1, a brazilian biotype.</title>
        <authorList>
            <person name="Quecine M.C."/>
            <person name="Pachon D.M.R."/>
            <person name="Bonatelli M.L."/>
            <person name="Correr F.H."/>
            <person name="Franceschini L.M."/>
            <person name="Leite T.F."/>
            <person name="Margarido G.R.A."/>
            <person name="Almeida C.A."/>
            <person name="Ferrarezi J.A."/>
            <person name="Labate C.A."/>
        </authorList>
    </citation>
    <scope>NUCLEOTIDE SEQUENCE</scope>
    <source>
        <strain evidence="8">MF-1</strain>
    </source>
</reference>
<dbReference type="InterPro" id="IPR001623">
    <property type="entry name" value="DnaJ_domain"/>
</dbReference>
<name>A0A9Q3IKN5_9BASI</name>
<feature type="compositionally biased region" description="Polar residues" evidence="6">
    <location>
        <begin position="152"/>
        <end position="188"/>
    </location>
</feature>
<keyword evidence="9" id="KW-1185">Reference proteome</keyword>
<dbReference type="PROSITE" id="PS00636">
    <property type="entry name" value="DNAJ_1"/>
    <property type="match status" value="1"/>
</dbReference>
<evidence type="ECO:0000256" key="4">
    <source>
        <dbReference type="ARBA" id="ARBA00022989"/>
    </source>
</evidence>
<evidence type="ECO:0000256" key="1">
    <source>
        <dbReference type="ARBA" id="ARBA00004389"/>
    </source>
</evidence>
<evidence type="ECO:0000259" key="7">
    <source>
        <dbReference type="PROSITE" id="PS50076"/>
    </source>
</evidence>
<dbReference type="PROSITE" id="PS50076">
    <property type="entry name" value="DNAJ_2"/>
    <property type="match status" value="1"/>
</dbReference>
<dbReference type="InterPro" id="IPR051100">
    <property type="entry name" value="DnaJ_subfamily_B/C"/>
</dbReference>
<evidence type="ECO:0000256" key="6">
    <source>
        <dbReference type="SAM" id="MobiDB-lite"/>
    </source>
</evidence>
<dbReference type="AlphaFoldDB" id="A0A9Q3IKN5"/>
<dbReference type="Gene3D" id="1.10.287.110">
    <property type="entry name" value="DnaJ domain"/>
    <property type="match status" value="1"/>
</dbReference>
<evidence type="ECO:0000313" key="9">
    <source>
        <dbReference type="Proteomes" id="UP000765509"/>
    </source>
</evidence>
<dbReference type="Pfam" id="PF00226">
    <property type="entry name" value="DnaJ"/>
    <property type="match status" value="1"/>
</dbReference>
<feature type="region of interest" description="Disordered" evidence="6">
    <location>
        <begin position="20"/>
        <end position="45"/>
    </location>
</feature>
<dbReference type="Proteomes" id="UP000765509">
    <property type="component" value="Unassembled WGS sequence"/>
</dbReference>
<proteinExistence type="predicted"/>
<gene>
    <name evidence="8" type="ORF">O181_086431</name>
</gene>
<feature type="compositionally biased region" description="Low complexity" evidence="6">
    <location>
        <begin position="196"/>
        <end position="211"/>
    </location>
</feature>
<evidence type="ECO:0000256" key="2">
    <source>
        <dbReference type="ARBA" id="ARBA00022692"/>
    </source>
</evidence>